<evidence type="ECO:0000256" key="3">
    <source>
        <dbReference type="PROSITE-ProRule" id="PRU10141"/>
    </source>
</evidence>
<dbReference type="GO" id="GO:0007165">
    <property type="term" value="P:signal transduction"/>
    <property type="evidence" value="ECO:0007669"/>
    <property type="project" value="InterPro"/>
</dbReference>
<evidence type="ECO:0000313" key="6">
    <source>
        <dbReference type="Ensembl" id="ENSMMDP00005040659.1"/>
    </source>
</evidence>
<organism evidence="6 7">
    <name type="scientific">Myripristis murdjan</name>
    <name type="common">pinecone soldierfish</name>
    <dbReference type="NCBI Taxonomy" id="586833"/>
    <lineage>
        <taxon>Eukaryota</taxon>
        <taxon>Metazoa</taxon>
        <taxon>Chordata</taxon>
        <taxon>Craniata</taxon>
        <taxon>Vertebrata</taxon>
        <taxon>Euteleostomi</taxon>
        <taxon>Actinopterygii</taxon>
        <taxon>Neopterygii</taxon>
        <taxon>Teleostei</taxon>
        <taxon>Neoteleostei</taxon>
        <taxon>Acanthomorphata</taxon>
        <taxon>Holocentriformes</taxon>
        <taxon>Holocentridae</taxon>
        <taxon>Myripristis</taxon>
    </lineage>
</organism>
<accession>A0A667ZYG9</accession>
<dbReference type="SUPFAM" id="SSF56112">
    <property type="entry name" value="Protein kinase-like (PK-like)"/>
    <property type="match status" value="1"/>
</dbReference>
<evidence type="ECO:0000313" key="7">
    <source>
        <dbReference type="Proteomes" id="UP000472263"/>
    </source>
</evidence>
<dbReference type="PANTHER" id="PTHR27001:SF939">
    <property type="entry name" value="INTERLEUKIN 1 RECEPTOR ASSOCIATED KINASE 1"/>
    <property type="match status" value="1"/>
</dbReference>
<dbReference type="GeneTree" id="ENSGT00940000160502"/>
<dbReference type="Gene3D" id="3.30.200.20">
    <property type="entry name" value="Phosphorylase Kinase, domain 1"/>
    <property type="match status" value="1"/>
</dbReference>
<dbReference type="InParanoid" id="A0A667ZYG9"/>
<dbReference type="Pfam" id="PF00069">
    <property type="entry name" value="Pkinase"/>
    <property type="match status" value="1"/>
</dbReference>
<reference evidence="6" key="2">
    <citation type="submission" date="2025-08" db="UniProtKB">
        <authorList>
            <consortium name="Ensembl"/>
        </authorList>
    </citation>
    <scope>IDENTIFICATION</scope>
</reference>
<dbReference type="OrthoDB" id="4062651at2759"/>
<dbReference type="InterPro" id="IPR000488">
    <property type="entry name" value="Death_dom"/>
</dbReference>
<feature type="region of interest" description="Disordered" evidence="4">
    <location>
        <begin position="793"/>
        <end position="828"/>
    </location>
</feature>
<dbReference type="InterPro" id="IPR011009">
    <property type="entry name" value="Kinase-like_dom_sf"/>
</dbReference>
<dbReference type="InterPro" id="IPR017441">
    <property type="entry name" value="Protein_kinase_ATP_BS"/>
</dbReference>
<feature type="region of interest" description="Disordered" evidence="4">
    <location>
        <begin position="95"/>
        <end position="165"/>
    </location>
</feature>
<reference evidence="6" key="3">
    <citation type="submission" date="2025-09" db="UniProtKB">
        <authorList>
            <consortium name="Ensembl"/>
        </authorList>
    </citation>
    <scope>IDENTIFICATION</scope>
</reference>
<feature type="compositionally biased region" description="Low complexity" evidence="4">
    <location>
        <begin position="556"/>
        <end position="569"/>
    </location>
</feature>
<dbReference type="FunCoup" id="A0A667ZYG9">
    <property type="interactions" value="1043"/>
</dbReference>
<keyword evidence="2 3" id="KW-0067">ATP-binding</keyword>
<dbReference type="InterPro" id="IPR011029">
    <property type="entry name" value="DEATH-like_dom_sf"/>
</dbReference>
<dbReference type="SMART" id="SM00220">
    <property type="entry name" value="S_TKc"/>
    <property type="match status" value="1"/>
</dbReference>
<dbReference type="Pfam" id="PF00531">
    <property type="entry name" value="Death"/>
    <property type="match status" value="1"/>
</dbReference>
<feature type="region of interest" description="Disordered" evidence="4">
    <location>
        <begin position="486"/>
        <end position="569"/>
    </location>
</feature>
<dbReference type="Proteomes" id="UP000472263">
    <property type="component" value="Chromosome 7"/>
</dbReference>
<dbReference type="GO" id="GO:0045087">
    <property type="term" value="P:innate immune response"/>
    <property type="evidence" value="ECO:0007669"/>
    <property type="project" value="UniProtKB-ARBA"/>
</dbReference>
<proteinExistence type="predicted"/>
<evidence type="ECO:0000256" key="1">
    <source>
        <dbReference type="ARBA" id="ARBA00022741"/>
    </source>
</evidence>
<feature type="compositionally biased region" description="Low complexity" evidence="4">
    <location>
        <begin position="619"/>
        <end position="628"/>
    </location>
</feature>
<dbReference type="Gene3D" id="1.10.533.10">
    <property type="entry name" value="Death Domain, Fas"/>
    <property type="match status" value="1"/>
</dbReference>
<dbReference type="Ensembl" id="ENSMMDT00005041492.1">
    <property type="protein sequence ID" value="ENSMMDP00005040659.1"/>
    <property type="gene ID" value="ENSMMDG00005018810.1"/>
</dbReference>
<dbReference type="InterPro" id="IPR000719">
    <property type="entry name" value="Prot_kinase_dom"/>
</dbReference>
<dbReference type="InterPro" id="IPR008271">
    <property type="entry name" value="Ser/Thr_kinase_AS"/>
</dbReference>
<dbReference type="PROSITE" id="PS00107">
    <property type="entry name" value="PROTEIN_KINASE_ATP"/>
    <property type="match status" value="1"/>
</dbReference>
<keyword evidence="7" id="KW-1185">Reference proteome</keyword>
<protein>
    <submittedName>
        <fullName evidence="6">Interleukin-1 receptor-associated kinase 1</fullName>
    </submittedName>
</protein>
<dbReference type="PROSITE" id="PS50011">
    <property type="entry name" value="PROTEIN_KINASE_DOM"/>
    <property type="match status" value="1"/>
</dbReference>
<dbReference type="GO" id="GO:0071345">
    <property type="term" value="P:cellular response to cytokine stimulus"/>
    <property type="evidence" value="ECO:0007669"/>
    <property type="project" value="UniProtKB-ARBA"/>
</dbReference>
<feature type="compositionally biased region" description="Pro residues" evidence="4">
    <location>
        <begin position="495"/>
        <end position="515"/>
    </location>
</feature>
<feature type="region of interest" description="Disordered" evidence="4">
    <location>
        <begin position="589"/>
        <end position="778"/>
    </location>
</feature>
<evidence type="ECO:0000259" key="5">
    <source>
        <dbReference type="PROSITE" id="PS50011"/>
    </source>
</evidence>
<evidence type="ECO:0000256" key="4">
    <source>
        <dbReference type="SAM" id="MobiDB-lite"/>
    </source>
</evidence>
<feature type="compositionally biased region" description="Pro residues" evidence="4">
    <location>
        <begin position="102"/>
        <end position="128"/>
    </location>
</feature>
<name>A0A667ZYG9_9TELE</name>
<feature type="compositionally biased region" description="Low complexity" evidence="4">
    <location>
        <begin position="539"/>
        <end position="549"/>
    </location>
</feature>
<dbReference type="GO" id="GO:0005886">
    <property type="term" value="C:plasma membrane"/>
    <property type="evidence" value="ECO:0007669"/>
    <property type="project" value="TreeGrafter"/>
</dbReference>
<feature type="compositionally biased region" description="Gly residues" evidence="4">
    <location>
        <begin position="137"/>
        <end position="146"/>
    </location>
</feature>
<keyword evidence="1 3" id="KW-0547">Nucleotide-binding</keyword>
<reference evidence="6" key="1">
    <citation type="submission" date="2019-06" db="EMBL/GenBank/DDBJ databases">
        <authorList>
            <consortium name="Wellcome Sanger Institute Data Sharing"/>
        </authorList>
    </citation>
    <scope>NUCLEOTIDE SEQUENCE [LARGE SCALE GENOMIC DNA]</scope>
</reference>
<feature type="domain" description="Protein kinase" evidence="5">
    <location>
        <begin position="190"/>
        <end position="482"/>
    </location>
</feature>
<dbReference type="PANTHER" id="PTHR27001">
    <property type="entry name" value="OS01G0253100 PROTEIN"/>
    <property type="match status" value="1"/>
</dbReference>
<dbReference type="AlphaFoldDB" id="A0A667ZYG9"/>
<dbReference type="GO" id="GO:0005524">
    <property type="term" value="F:ATP binding"/>
    <property type="evidence" value="ECO:0007669"/>
    <property type="project" value="UniProtKB-UniRule"/>
</dbReference>
<dbReference type="PROSITE" id="PS00108">
    <property type="entry name" value="PROTEIN_KINASE_ST"/>
    <property type="match status" value="1"/>
</dbReference>
<feature type="compositionally biased region" description="Polar residues" evidence="4">
    <location>
        <begin position="589"/>
        <end position="618"/>
    </location>
</feature>
<gene>
    <name evidence="6" type="primary">irak1</name>
</gene>
<sequence>MSGSDFRTDFLYHLPAAVMCEFCRVMDGLTDRDWSRFASEVLTDQTDVRLAERRERRTDWVMNQWQSRNGRVGELLDLLERLQLLRPRDLILSCSSSAKPSSSPPPLPPPSLPPPVSLSLFDPPPKPSDTPTLPSNNGGGGGGEGGVRPLPKPGPPPSSLHTRNHHQAPVVSGGVMCWSYEEVHAGTEGFSPTLQVGQGGFGVVYRARIRNTPLAVKRLKQDSPLDWTLVRQSFRTEVEKLSQFRHPNIVELLGFCESAGCFCIIYNFMENRSLEDQLHAVDSTLSWQQRVGVVEGASRALQFLHAPPQNQPPLIHGDVKSSNILLDRHLEAKLADFGLARVGRPSSGRSATRTASVGRTATVRGTLAYLPDEYVDNGELGPAVDVYSFGVVLLEVLTGRRALEIEKSSKAIYLKDLVLEQDDADPDWRSHLDCRLNPGGAAEPAGCMDLAALACRCLNKRRKKRPAMTEVFDKLQDIHNVLKKTSSCSSTSFSPPLPPPPLHHPPQRFPRPPPSLQSSVEALSRQMSRLGPLEDTYQPLPSSLSSSPSFIPPHPLHSSSSLPPTSSSLTSPASSCSLSFVGPCESDESQGFSQYCSPSQPCGASGKQFPSPSQANGTSPSSASPPSSHQFTQHAPPQPAEAQCGFPPRDTDRRMAPSVSAGSLTGAPVGPARAHGVIQGPDTGGRSRAEPGAEGNPMTQTGNHHRSHQGTFQGSCLGPGSCPAAHQGAHPVDHPGAPPGARQGTGGTPGAYDVPEDPSPAGSLRSSSPGPPVQMNPCKQRFLMKKTLYEEGRIQTPELLSSDDLYAESRGPEESDELDFLPAQITPD</sequence>
<evidence type="ECO:0000256" key="2">
    <source>
        <dbReference type="ARBA" id="ARBA00022840"/>
    </source>
</evidence>
<feature type="binding site" evidence="3">
    <location>
        <position position="217"/>
    </location>
    <ligand>
        <name>ATP</name>
        <dbReference type="ChEBI" id="CHEBI:30616"/>
    </ligand>
</feature>
<dbReference type="GO" id="GO:0004672">
    <property type="term" value="F:protein kinase activity"/>
    <property type="evidence" value="ECO:0007669"/>
    <property type="project" value="InterPro"/>
</dbReference>
<dbReference type="SUPFAM" id="SSF47986">
    <property type="entry name" value="DEATH domain"/>
    <property type="match status" value="1"/>
</dbReference>
<dbReference type="Gene3D" id="1.10.510.10">
    <property type="entry name" value="Transferase(Phosphotransferase) domain 1"/>
    <property type="match status" value="1"/>
</dbReference>